<gene>
    <name evidence="1" type="ORF">NDU88_003604</name>
</gene>
<keyword evidence="2" id="KW-1185">Reference proteome</keyword>
<evidence type="ECO:0000313" key="2">
    <source>
        <dbReference type="Proteomes" id="UP001066276"/>
    </source>
</evidence>
<comment type="caution">
    <text evidence="1">The sequence shown here is derived from an EMBL/GenBank/DDBJ whole genome shotgun (WGS) entry which is preliminary data.</text>
</comment>
<reference evidence="1" key="1">
    <citation type="journal article" date="2022" name="bioRxiv">
        <title>Sequencing and chromosome-scale assembly of the giantPleurodeles waltlgenome.</title>
        <authorList>
            <person name="Brown T."/>
            <person name="Elewa A."/>
            <person name="Iarovenko S."/>
            <person name="Subramanian E."/>
            <person name="Araus A.J."/>
            <person name="Petzold A."/>
            <person name="Susuki M."/>
            <person name="Suzuki K.-i.T."/>
            <person name="Hayashi T."/>
            <person name="Toyoda A."/>
            <person name="Oliveira C."/>
            <person name="Osipova E."/>
            <person name="Leigh N.D."/>
            <person name="Simon A."/>
            <person name="Yun M.H."/>
        </authorList>
    </citation>
    <scope>NUCLEOTIDE SEQUENCE</scope>
    <source>
        <strain evidence="1">20211129_DDA</strain>
        <tissue evidence="1">Liver</tissue>
    </source>
</reference>
<name>A0AAV7SGE7_PLEWA</name>
<organism evidence="1 2">
    <name type="scientific">Pleurodeles waltl</name>
    <name type="common">Iberian ribbed newt</name>
    <dbReference type="NCBI Taxonomy" id="8319"/>
    <lineage>
        <taxon>Eukaryota</taxon>
        <taxon>Metazoa</taxon>
        <taxon>Chordata</taxon>
        <taxon>Craniata</taxon>
        <taxon>Vertebrata</taxon>
        <taxon>Euteleostomi</taxon>
        <taxon>Amphibia</taxon>
        <taxon>Batrachia</taxon>
        <taxon>Caudata</taxon>
        <taxon>Salamandroidea</taxon>
        <taxon>Salamandridae</taxon>
        <taxon>Pleurodelinae</taxon>
        <taxon>Pleurodeles</taxon>
    </lineage>
</organism>
<dbReference type="Proteomes" id="UP001066276">
    <property type="component" value="Chromosome 4_2"/>
</dbReference>
<sequence length="86" mass="9891">MQCASLAPPIKLRVQRVAHRALTAARDGTERQFQSLSRFPNRNSRRDCQSLSLRLCREWLQRGTPRELSSASLFFFSLSRGRSRIG</sequence>
<accession>A0AAV7SGE7</accession>
<dbReference type="EMBL" id="JANPWB010000008">
    <property type="protein sequence ID" value="KAJ1163141.1"/>
    <property type="molecule type" value="Genomic_DNA"/>
</dbReference>
<protein>
    <submittedName>
        <fullName evidence="1">Uncharacterized protein</fullName>
    </submittedName>
</protein>
<evidence type="ECO:0000313" key="1">
    <source>
        <dbReference type="EMBL" id="KAJ1163141.1"/>
    </source>
</evidence>
<proteinExistence type="predicted"/>
<dbReference type="AlphaFoldDB" id="A0AAV7SGE7"/>